<dbReference type="InterPro" id="IPR010895">
    <property type="entry name" value="CHRD"/>
</dbReference>
<dbReference type="OrthoDB" id="9770043at2"/>
<evidence type="ECO:0000313" key="3">
    <source>
        <dbReference type="EMBL" id="PWV58905.1"/>
    </source>
</evidence>
<comment type="caution">
    <text evidence="3">The sequence shown here is derived from an EMBL/GenBank/DDBJ whole genome shotgun (WGS) entry which is preliminary data.</text>
</comment>
<sequence length="199" mass="20000">MPSRLRPILLSFALGAAAPLASALPISYYAALDGPAEAPPNASPGHGSAWVTIDTDVHSLAVHIVFADLLGTTTAAHIHGPTATAGSGTAGVITSLPTFAGFPLGVSSGIYDALFDLGLATSYNPAFVTALGGSITSAEAALADALAAGTSYLNIHSSLFPGGEIRGFLVQRIAEPGSLALLAVGAGLGVFRRRRTPRP</sequence>
<dbReference type="AlphaFoldDB" id="A0A317MQU8"/>
<evidence type="ECO:0000313" key="4">
    <source>
        <dbReference type="Proteomes" id="UP000246569"/>
    </source>
</evidence>
<feature type="domain" description="CHRD" evidence="2">
    <location>
        <begin position="24"/>
        <end position="174"/>
    </location>
</feature>
<accession>A0A317MQU8</accession>
<dbReference type="PROSITE" id="PS50933">
    <property type="entry name" value="CHRD"/>
    <property type="match status" value="1"/>
</dbReference>
<dbReference type="InterPro" id="IPR013424">
    <property type="entry name" value="Ice-binding_C"/>
</dbReference>
<keyword evidence="1" id="KW-0732">Signal</keyword>
<keyword evidence="4" id="KW-1185">Reference proteome</keyword>
<dbReference type="RefSeq" id="WP_110020155.1">
    <property type="nucleotide sequence ID" value="NZ_QGTJ01000013.1"/>
</dbReference>
<organism evidence="3 4">
    <name type="scientific">Plasticicumulans acidivorans</name>
    <dbReference type="NCBI Taxonomy" id="886464"/>
    <lineage>
        <taxon>Bacteria</taxon>
        <taxon>Pseudomonadati</taxon>
        <taxon>Pseudomonadota</taxon>
        <taxon>Gammaproteobacteria</taxon>
        <taxon>Candidatus Competibacteraceae</taxon>
        <taxon>Plasticicumulans</taxon>
    </lineage>
</organism>
<proteinExistence type="predicted"/>
<feature type="signal peptide" evidence="1">
    <location>
        <begin position="1"/>
        <end position="23"/>
    </location>
</feature>
<reference evidence="3 4" key="1">
    <citation type="submission" date="2018-05" db="EMBL/GenBank/DDBJ databases">
        <title>Genomic Encyclopedia of Type Strains, Phase IV (KMG-IV): sequencing the most valuable type-strain genomes for metagenomic binning, comparative biology and taxonomic classification.</title>
        <authorList>
            <person name="Goeker M."/>
        </authorList>
    </citation>
    <scope>NUCLEOTIDE SEQUENCE [LARGE SCALE GENOMIC DNA]</scope>
    <source>
        <strain evidence="3 4">DSM 23606</strain>
    </source>
</reference>
<feature type="chain" id="PRO_5016262620" evidence="1">
    <location>
        <begin position="24"/>
        <end position="199"/>
    </location>
</feature>
<protein>
    <submittedName>
        <fullName evidence="3">Putative secreted protein with PEP-CTERM sorting signal</fullName>
    </submittedName>
</protein>
<dbReference type="SMART" id="SM00754">
    <property type="entry name" value="CHRD"/>
    <property type="match status" value="1"/>
</dbReference>
<gene>
    <name evidence="3" type="ORF">C7443_11386</name>
</gene>
<dbReference type="EMBL" id="QGTJ01000013">
    <property type="protein sequence ID" value="PWV58905.1"/>
    <property type="molecule type" value="Genomic_DNA"/>
</dbReference>
<evidence type="ECO:0000259" key="2">
    <source>
        <dbReference type="PROSITE" id="PS50933"/>
    </source>
</evidence>
<dbReference type="Proteomes" id="UP000246569">
    <property type="component" value="Unassembled WGS sequence"/>
</dbReference>
<evidence type="ECO:0000256" key="1">
    <source>
        <dbReference type="SAM" id="SignalP"/>
    </source>
</evidence>
<dbReference type="Pfam" id="PF07452">
    <property type="entry name" value="CHRD"/>
    <property type="match status" value="1"/>
</dbReference>
<dbReference type="NCBIfam" id="TIGR02595">
    <property type="entry name" value="PEP_CTERM"/>
    <property type="match status" value="1"/>
</dbReference>
<name>A0A317MQU8_9GAMM</name>